<dbReference type="EMBL" id="MF375894">
    <property type="protein sequence ID" value="AUV65304.1"/>
    <property type="molecule type" value="Genomic_DNA"/>
</dbReference>
<evidence type="ECO:0000313" key="1">
    <source>
        <dbReference type="EMBL" id="AUV65304.1"/>
    </source>
</evidence>
<proteinExistence type="predicted"/>
<sequence length="152" mass="17950">MYNNFMYIATIMSRVLYQSCNFDASSSLLVLLSQHLLQDNDKHKVKAVLDDLVKRGHHLCVVADRNVEGGYTDHYRHQMKKFLMKLTYPVKFARYDEYKGVKFAVDTDDMDRIDLEGPTERILNTNKTGPMYIRNDYISDYYNDLIKLKDYK</sequence>
<dbReference type="GeneID" id="40526977"/>
<dbReference type="Proteomes" id="UP000297194">
    <property type="component" value="Segment"/>
</dbReference>
<dbReference type="RefSeq" id="YP_009666697.1">
    <property type="nucleotide sequence ID" value="NC_043530.1"/>
</dbReference>
<evidence type="ECO:0000313" key="2">
    <source>
        <dbReference type="Proteomes" id="UP000297194"/>
    </source>
</evidence>
<reference evidence="1" key="1">
    <citation type="journal article" date="2017" name="Virus Genes">
        <title>The complete genome sequence of a third distinct baculovirus isolated from the true armyworm, Mythimna unipuncta, contains two copies of the lef-7 gene.</title>
        <authorList>
            <person name="Harrison R.L."/>
            <person name="Mowery J.D."/>
            <person name="Rowley D.L."/>
            <person name="Bauchan G.R."/>
            <person name="Theilmann D.A."/>
            <person name="Rohrmann G.F."/>
            <person name="Erlandson M.A."/>
        </authorList>
    </citation>
    <scope>NUCLEOTIDE SEQUENCE [LARGE SCALE GENOMIC DNA]</scope>
    <source>
        <strain evidence="1">#7</strain>
    </source>
</reference>
<keyword evidence="2" id="KW-1185">Reference proteome</keyword>
<organism evidence="1 2">
    <name type="scientific">Mythimna unipuncta nucleopolyhedrovirus</name>
    <dbReference type="NCBI Taxonomy" id="447897"/>
    <lineage>
        <taxon>Viruses</taxon>
        <taxon>Viruses incertae sedis</taxon>
        <taxon>Naldaviricetes</taxon>
        <taxon>Lefavirales</taxon>
        <taxon>Baculoviridae</taxon>
        <taxon>Alphabaculovirus</taxon>
    </lineage>
</organism>
<name>A0A2K9VS79_9ABAC</name>
<protein>
    <submittedName>
        <fullName evidence="1">Uncharacterized protein</fullName>
    </submittedName>
</protein>
<dbReference type="KEGG" id="vg:40526977"/>
<accession>A0A2K9VS79</accession>